<evidence type="ECO:0000256" key="4">
    <source>
        <dbReference type="ARBA" id="ARBA00023136"/>
    </source>
</evidence>
<feature type="transmembrane region" description="Helical" evidence="6">
    <location>
        <begin position="213"/>
        <end position="233"/>
    </location>
</feature>
<evidence type="ECO:0000256" key="2">
    <source>
        <dbReference type="ARBA" id="ARBA00022692"/>
    </source>
</evidence>
<evidence type="ECO:0000313" key="8">
    <source>
        <dbReference type="Proteomes" id="UP000193642"/>
    </source>
</evidence>
<evidence type="ECO:0000256" key="3">
    <source>
        <dbReference type="ARBA" id="ARBA00022989"/>
    </source>
</evidence>
<feature type="compositionally biased region" description="Polar residues" evidence="5">
    <location>
        <begin position="475"/>
        <end position="488"/>
    </location>
</feature>
<feature type="transmembrane region" description="Helical" evidence="6">
    <location>
        <begin position="104"/>
        <end position="124"/>
    </location>
</feature>
<feature type="region of interest" description="Disordered" evidence="5">
    <location>
        <begin position="539"/>
        <end position="601"/>
    </location>
</feature>
<feature type="compositionally biased region" description="Polar residues" evidence="5">
    <location>
        <begin position="539"/>
        <end position="551"/>
    </location>
</feature>
<keyword evidence="2 6" id="KW-0812">Transmembrane</keyword>
<keyword evidence="3 6" id="KW-1133">Transmembrane helix</keyword>
<feature type="compositionally biased region" description="Basic and acidic residues" evidence="5">
    <location>
        <begin position="327"/>
        <end position="341"/>
    </location>
</feature>
<protein>
    <submittedName>
        <fullName evidence="7">DUF803-domain-containing protein</fullName>
    </submittedName>
</protein>
<keyword evidence="4 6" id="KW-0472">Membrane</keyword>
<dbReference type="InterPro" id="IPR037185">
    <property type="entry name" value="EmrE-like"/>
</dbReference>
<gene>
    <name evidence="7" type="ORF">BCR33DRAFT_94014</name>
</gene>
<organism evidence="7 8">
    <name type="scientific">Rhizoclosmatium globosum</name>
    <dbReference type="NCBI Taxonomy" id="329046"/>
    <lineage>
        <taxon>Eukaryota</taxon>
        <taxon>Fungi</taxon>
        <taxon>Fungi incertae sedis</taxon>
        <taxon>Chytridiomycota</taxon>
        <taxon>Chytridiomycota incertae sedis</taxon>
        <taxon>Chytridiomycetes</taxon>
        <taxon>Chytridiales</taxon>
        <taxon>Chytriomycetaceae</taxon>
        <taxon>Rhizoclosmatium</taxon>
    </lineage>
</organism>
<feature type="transmembrane region" description="Helical" evidence="6">
    <location>
        <begin position="277"/>
        <end position="296"/>
    </location>
</feature>
<feature type="transmembrane region" description="Helical" evidence="6">
    <location>
        <begin position="173"/>
        <end position="193"/>
    </location>
</feature>
<evidence type="ECO:0000256" key="5">
    <source>
        <dbReference type="SAM" id="MobiDB-lite"/>
    </source>
</evidence>
<evidence type="ECO:0000256" key="1">
    <source>
        <dbReference type="ARBA" id="ARBA00004141"/>
    </source>
</evidence>
<feature type="compositionally biased region" description="Basic and acidic residues" evidence="5">
    <location>
        <begin position="498"/>
        <end position="512"/>
    </location>
</feature>
<feature type="transmembrane region" description="Helical" evidence="6">
    <location>
        <begin position="136"/>
        <end position="161"/>
    </location>
</feature>
<name>A0A1Y2CJX0_9FUNG</name>
<dbReference type="OrthoDB" id="6428174at2759"/>
<feature type="region of interest" description="Disordered" evidence="5">
    <location>
        <begin position="322"/>
        <end position="351"/>
    </location>
</feature>
<feature type="compositionally biased region" description="Polar residues" evidence="5">
    <location>
        <begin position="581"/>
        <end position="593"/>
    </location>
</feature>
<evidence type="ECO:0000256" key="6">
    <source>
        <dbReference type="SAM" id="Phobius"/>
    </source>
</evidence>
<keyword evidence="8" id="KW-1185">Reference proteome</keyword>
<comment type="caution">
    <text evidence="7">The sequence shown here is derived from an EMBL/GenBank/DDBJ whole genome shotgun (WGS) entry which is preliminary data.</text>
</comment>
<sequence length="601" mass="65121">MSWEQGVGIALALLSGTFIGASVVFTKKALLDMKSKGHDVAQGSHEYVKSPVWWVGMVLTALGEVANFGAYAFVPAILVTPLGAISVVISAVLSSIFLNEKLNFSGMIGCAQCLIGAVIIVLHAPSQSSTNTIPEFFHWVLQPVFIVYTIVVAALLGYLIIYLQPRYAQTSPLIYITISSLGGSYLVLATQGFGTSLVYSIRNWETDNQFRQWPMYPLLGFVVFFIVFQVHFLNKALSSFSAAIVTPIYYVFFTTATMTSTAFLFQGFPVGSTVNGVSILFGFLTIVGGVALLFQYSLKLQEIAKQAGNSVARIATVRAGSSLHGADPTERAHTTDNKTESEFDGLSTTGRDLDQVERYDGHHSTSAGTLVARLGPLPEDHITNAGGDNGPLTITAHTQESRDKRVSSRELHPTTRVTISENVIRKRPSVIDGDGVDERDEVTSISHALVPGLKIIKMMPSLMGTHHVKEHRSVSLPTGTAESDSKSVLSWMRKNSAHSHDSGSEVELERPRSGVPRQANYEFPASSSVAVDFGGTTSDLKSNSAQVQKSGSKPFEPISTGWLSQNHTGFEVEEGDRPRQSHSVSQSPTQVSPETEPHREN</sequence>
<feature type="region of interest" description="Disordered" evidence="5">
    <location>
        <begin position="470"/>
        <end position="521"/>
    </location>
</feature>
<dbReference type="EMBL" id="MCGO01000014">
    <property type="protein sequence ID" value="ORY47319.1"/>
    <property type="molecule type" value="Genomic_DNA"/>
</dbReference>
<dbReference type="Pfam" id="PF05653">
    <property type="entry name" value="Mg_trans_NIPA"/>
    <property type="match status" value="1"/>
</dbReference>
<comment type="subcellular location">
    <subcellularLocation>
        <location evidence="1">Membrane</location>
        <topology evidence="1">Multi-pass membrane protein</topology>
    </subcellularLocation>
</comment>
<accession>A0A1Y2CJX0</accession>
<feature type="transmembrane region" description="Helical" evidence="6">
    <location>
        <begin position="240"/>
        <end position="265"/>
    </location>
</feature>
<dbReference type="PANTHER" id="PTHR12570">
    <property type="match status" value="1"/>
</dbReference>
<dbReference type="SUPFAM" id="SSF103481">
    <property type="entry name" value="Multidrug resistance efflux transporter EmrE"/>
    <property type="match status" value="1"/>
</dbReference>
<dbReference type="AlphaFoldDB" id="A0A1Y2CJX0"/>
<proteinExistence type="predicted"/>
<dbReference type="InterPro" id="IPR008521">
    <property type="entry name" value="Mg_trans_NIPA"/>
</dbReference>
<reference evidence="7 8" key="1">
    <citation type="submission" date="2016-07" db="EMBL/GenBank/DDBJ databases">
        <title>Pervasive Adenine N6-methylation of Active Genes in Fungi.</title>
        <authorList>
            <consortium name="DOE Joint Genome Institute"/>
            <person name="Mondo S.J."/>
            <person name="Dannebaum R.O."/>
            <person name="Kuo R.C."/>
            <person name="Labutti K."/>
            <person name="Haridas S."/>
            <person name="Kuo A."/>
            <person name="Salamov A."/>
            <person name="Ahrendt S.R."/>
            <person name="Lipzen A."/>
            <person name="Sullivan W."/>
            <person name="Andreopoulos W.B."/>
            <person name="Clum A."/>
            <person name="Lindquist E."/>
            <person name="Daum C."/>
            <person name="Ramamoorthy G.K."/>
            <person name="Gryganskyi A."/>
            <person name="Culley D."/>
            <person name="Magnuson J.K."/>
            <person name="James T.Y."/>
            <person name="O'Malley M.A."/>
            <person name="Stajich J.E."/>
            <person name="Spatafora J.W."/>
            <person name="Visel A."/>
            <person name="Grigoriev I.V."/>
        </authorList>
    </citation>
    <scope>NUCLEOTIDE SEQUENCE [LARGE SCALE GENOMIC DNA]</scope>
    <source>
        <strain evidence="7 8">JEL800</strain>
    </source>
</reference>
<dbReference type="GO" id="GO:0015095">
    <property type="term" value="F:magnesium ion transmembrane transporter activity"/>
    <property type="evidence" value="ECO:0007669"/>
    <property type="project" value="InterPro"/>
</dbReference>
<dbReference type="GO" id="GO:0016020">
    <property type="term" value="C:membrane"/>
    <property type="evidence" value="ECO:0007669"/>
    <property type="project" value="UniProtKB-SubCell"/>
</dbReference>
<dbReference type="PANTHER" id="PTHR12570:SF92">
    <property type="entry name" value="SPICHTHYIN, ISOFORM B"/>
    <property type="match status" value="1"/>
</dbReference>
<feature type="transmembrane region" description="Helical" evidence="6">
    <location>
        <begin position="76"/>
        <end position="97"/>
    </location>
</feature>
<dbReference type="Proteomes" id="UP000193642">
    <property type="component" value="Unassembled WGS sequence"/>
</dbReference>
<feature type="transmembrane region" description="Helical" evidence="6">
    <location>
        <begin position="6"/>
        <end position="26"/>
    </location>
</feature>
<evidence type="ECO:0000313" key="7">
    <source>
        <dbReference type="EMBL" id="ORY47319.1"/>
    </source>
</evidence>